<evidence type="ECO:0000313" key="3">
    <source>
        <dbReference type="EMBL" id="RZB98690.1"/>
    </source>
</evidence>
<keyword evidence="1" id="KW-0732">Signal</keyword>
<dbReference type="Proteomes" id="UP000289340">
    <property type="component" value="Chromosome 8"/>
</dbReference>
<gene>
    <name evidence="3" type="ORF">D0Y65_021543</name>
    <name evidence="2" type="ORF">glysoja_037842</name>
</gene>
<feature type="signal peptide" evidence="1">
    <location>
        <begin position="1"/>
        <end position="26"/>
    </location>
</feature>
<dbReference type="AlphaFoldDB" id="A0A0B2R7C8"/>
<reference evidence="2" key="1">
    <citation type="submission" date="2014-07" db="EMBL/GenBank/DDBJ databases">
        <title>Identification of a novel salt tolerance gene in wild soybean by whole-genome sequencing.</title>
        <authorList>
            <person name="Lam H.-M."/>
            <person name="Qi X."/>
            <person name="Li M.-W."/>
            <person name="Liu X."/>
            <person name="Xie M."/>
            <person name="Ni M."/>
            <person name="Xu X."/>
        </authorList>
    </citation>
    <scope>NUCLEOTIDE SEQUENCE [LARGE SCALE GENOMIC DNA]</scope>
    <source>
        <tissue evidence="2">Root</tissue>
    </source>
</reference>
<dbReference type="Gramene" id="XM_028391060.1">
    <property type="protein sequence ID" value="XP_028246861.1"/>
    <property type="gene ID" value="LOC114424209"/>
</dbReference>
<evidence type="ECO:0000313" key="4">
    <source>
        <dbReference type="Proteomes" id="UP000289340"/>
    </source>
</evidence>
<dbReference type="EMBL" id="KN651835">
    <property type="protein sequence ID" value="KHN30331.1"/>
    <property type="molecule type" value="Genomic_DNA"/>
</dbReference>
<dbReference type="EMBL" id="QZWG01000008">
    <property type="protein sequence ID" value="RZB98690.1"/>
    <property type="molecule type" value="Genomic_DNA"/>
</dbReference>
<feature type="chain" id="PRO_5040666546" evidence="1">
    <location>
        <begin position="27"/>
        <end position="131"/>
    </location>
</feature>
<dbReference type="Proteomes" id="UP000053555">
    <property type="component" value="Unassembled WGS sequence"/>
</dbReference>
<evidence type="ECO:0000256" key="1">
    <source>
        <dbReference type="SAM" id="SignalP"/>
    </source>
</evidence>
<organism evidence="2">
    <name type="scientific">Glycine soja</name>
    <name type="common">Wild soybean</name>
    <dbReference type="NCBI Taxonomy" id="3848"/>
    <lineage>
        <taxon>Eukaryota</taxon>
        <taxon>Viridiplantae</taxon>
        <taxon>Streptophyta</taxon>
        <taxon>Embryophyta</taxon>
        <taxon>Tracheophyta</taxon>
        <taxon>Spermatophyta</taxon>
        <taxon>Magnoliopsida</taxon>
        <taxon>eudicotyledons</taxon>
        <taxon>Gunneridae</taxon>
        <taxon>Pentapetalae</taxon>
        <taxon>rosids</taxon>
        <taxon>fabids</taxon>
        <taxon>Fabales</taxon>
        <taxon>Fabaceae</taxon>
        <taxon>Papilionoideae</taxon>
        <taxon>50 kb inversion clade</taxon>
        <taxon>NPAAA clade</taxon>
        <taxon>indigoferoid/millettioid clade</taxon>
        <taxon>Phaseoleae</taxon>
        <taxon>Glycine</taxon>
        <taxon>Glycine subgen. Soja</taxon>
    </lineage>
</organism>
<proteinExistence type="predicted"/>
<evidence type="ECO:0000313" key="2">
    <source>
        <dbReference type="EMBL" id="KHN30331.1"/>
    </source>
</evidence>
<sequence>MKKRGSGRRFLMWVMVIWLHAHLSIAAELSKSNDTDTASESSVCDGSVEDCLNNVHRLDSELLPTISSSHFRRILAGGANKVVFDTLKSAAFLCTTINGYRRCGARVPPGGIPNRCANKGSFLRNCHKIDR</sequence>
<keyword evidence="4" id="KW-1185">Reference proteome</keyword>
<accession>A0A0B2R7C8</accession>
<protein>
    <submittedName>
        <fullName evidence="2">Uncharacterized protein</fullName>
    </submittedName>
</protein>
<reference evidence="3 4" key="2">
    <citation type="submission" date="2018-09" db="EMBL/GenBank/DDBJ databases">
        <title>A high-quality reference genome of wild soybean provides a powerful tool to mine soybean genomes.</title>
        <authorList>
            <person name="Xie M."/>
            <person name="Chung C.Y.L."/>
            <person name="Li M.-W."/>
            <person name="Wong F.-L."/>
            <person name="Chan T.-F."/>
            <person name="Lam H.-M."/>
        </authorList>
    </citation>
    <scope>NUCLEOTIDE SEQUENCE [LARGE SCALE GENOMIC DNA]</scope>
    <source>
        <strain evidence="4">cv. W05</strain>
        <tissue evidence="3">Hypocotyl of etiolated seedlings</tissue>
    </source>
</reference>
<name>A0A0B2R7C8_GLYSO</name>